<keyword evidence="2" id="KW-0472">Membrane</keyword>
<organism evidence="3 4">
    <name type="scientific">Mycolicibacterium wolinskyi</name>
    <dbReference type="NCBI Taxonomy" id="59750"/>
    <lineage>
        <taxon>Bacteria</taxon>
        <taxon>Bacillati</taxon>
        <taxon>Actinomycetota</taxon>
        <taxon>Actinomycetes</taxon>
        <taxon>Mycobacteriales</taxon>
        <taxon>Mycobacteriaceae</taxon>
        <taxon>Mycolicibacterium</taxon>
    </lineage>
</organism>
<comment type="caution">
    <text evidence="3">The sequence shown here is derived from an EMBL/GenBank/DDBJ whole genome shotgun (WGS) entry which is preliminary data.</text>
</comment>
<evidence type="ECO:0000256" key="1">
    <source>
        <dbReference type="SAM" id="MobiDB-lite"/>
    </source>
</evidence>
<accession>A0A132PGN3</accession>
<keyword evidence="2" id="KW-0812">Transmembrane</keyword>
<feature type="compositionally biased region" description="Pro residues" evidence="1">
    <location>
        <begin position="1"/>
        <end position="16"/>
    </location>
</feature>
<name>A0A132PGN3_9MYCO</name>
<evidence type="ECO:0000256" key="2">
    <source>
        <dbReference type="SAM" id="Phobius"/>
    </source>
</evidence>
<sequence length="372" mass="38902">MPPQQPPPQQWSPQQPPAWGQQPGQQGWPGGPQQPPGPQFGSQFGGFEPAPGGPRRNRKALLVTIGAGVAVLLVIVVVGVIALTGGGGSGGSSDSAGATVQGYLEALAKGDAEAALSFGRDQPASKELLTDEILKQQIEKMPISNIRILGDDSKSSDIGYAQVHVTANFGDQVSDSTFSMRKMGGKWKLDSAAARLDFSSQSSSKAASSLTAFGKPVGTSVVYVFPGYVEWGSNNKNLAVEGKPLLLDSLTGYSGGTFPTFKLSDSAHQEIVNSIKGLLDGCARSRQLSPPDCPQSLYEYGAVDGTVEWQAPSADDAQISFSEYSMSASISMSGSFGYSVQGRDGARLTGTETFSIYGDADLSQTPPTVKLN</sequence>
<dbReference type="Proteomes" id="UP000070612">
    <property type="component" value="Unassembled WGS sequence"/>
</dbReference>
<proteinExistence type="predicted"/>
<feature type="transmembrane region" description="Helical" evidence="2">
    <location>
        <begin position="60"/>
        <end position="83"/>
    </location>
</feature>
<protein>
    <submittedName>
        <fullName evidence="3">Uncharacterized protein</fullName>
    </submittedName>
</protein>
<evidence type="ECO:0000313" key="3">
    <source>
        <dbReference type="EMBL" id="KWX21424.1"/>
    </source>
</evidence>
<feature type="region of interest" description="Disordered" evidence="1">
    <location>
        <begin position="1"/>
        <end position="55"/>
    </location>
</feature>
<feature type="compositionally biased region" description="Low complexity" evidence="1">
    <location>
        <begin position="17"/>
        <end position="26"/>
    </location>
</feature>
<keyword evidence="2" id="KW-1133">Transmembrane helix</keyword>
<dbReference type="SUPFAM" id="SSF81995">
    <property type="entry name" value="beta-sandwich domain of Sec23/24"/>
    <property type="match status" value="1"/>
</dbReference>
<dbReference type="STRING" id="59750.AWC31_26960"/>
<dbReference type="PATRIC" id="fig|59750.3.peg.2302"/>
<evidence type="ECO:0000313" key="4">
    <source>
        <dbReference type="Proteomes" id="UP000070612"/>
    </source>
</evidence>
<keyword evidence="4" id="KW-1185">Reference proteome</keyword>
<reference evidence="3 4" key="1">
    <citation type="submission" date="2015-07" db="EMBL/GenBank/DDBJ databases">
        <title>A draft genome sequence of Mycobacterium wolinskyi.</title>
        <authorList>
            <person name="de Man T.J."/>
            <person name="Perry K.A."/>
            <person name="Coulliette A.D."/>
            <person name="Jensen B."/>
            <person name="Toney N.C."/>
            <person name="Limbago B.M."/>
            <person name="Noble-Wang J."/>
        </authorList>
    </citation>
    <scope>NUCLEOTIDE SEQUENCE [LARGE SCALE GENOMIC DNA]</scope>
    <source>
        <strain evidence="3 4">CDC_01</strain>
    </source>
</reference>
<dbReference type="EMBL" id="LGTW01000019">
    <property type="protein sequence ID" value="KWX21424.1"/>
    <property type="molecule type" value="Genomic_DNA"/>
</dbReference>
<gene>
    <name evidence="3" type="ORF">AFM11_24705</name>
</gene>
<dbReference type="AlphaFoldDB" id="A0A132PGN3"/>